<evidence type="ECO:0000256" key="1">
    <source>
        <dbReference type="SAM" id="Phobius"/>
    </source>
</evidence>
<name>A0ABU9W1B3_9MICO</name>
<reference evidence="2 3" key="1">
    <citation type="submission" date="2024-03" db="EMBL/GenBank/DDBJ databases">
        <title>YIM 134122 draft genome.</title>
        <authorList>
            <person name="Zuo S."/>
            <person name="Xiong L."/>
        </authorList>
    </citation>
    <scope>NUCLEOTIDE SEQUENCE [LARGE SCALE GENOMIC DNA]</scope>
    <source>
        <strain evidence="2 3">YIM 134122</strain>
    </source>
</reference>
<feature type="transmembrane region" description="Helical" evidence="1">
    <location>
        <begin position="114"/>
        <end position="133"/>
    </location>
</feature>
<keyword evidence="1" id="KW-0472">Membrane</keyword>
<protein>
    <recommendedName>
        <fullName evidence="4">DUF1345 domain-containing protein</fullName>
    </recommendedName>
</protein>
<proteinExistence type="predicted"/>
<keyword evidence="1" id="KW-0812">Transmembrane</keyword>
<gene>
    <name evidence="2" type="ORF">WJX64_04410</name>
</gene>
<keyword evidence="3" id="KW-1185">Reference proteome</keyword>
<dbReference type="EMBL" id="JBCLVG010000001">
    <property type="protein sequence ID" value="MEN1945780.1"/>
    <property type="molecule type" value="Genomic_DNA"/>
</dbReference>
<dbReference type="Proteomes" id="UP001425155">
    <property type="component" value="Unassembled WGS sequence"/>
</dbReference>
<evidence type="ECO:0000313" key="2">
    <source>
        <dbReference type="EMBL" id="MEN1945780.1"/>
    </source>
</evidence>
<organism evidence="2 3">
    <name type="scientific">Leifsonia stereocauli</name>
    <dbReference type="NCBI Taxonomy" id="3134136"/>
    <lineage>
        <taxon>Bacteria</taxon>
        <taxon>Bacillati</taxon>
        <taxon>Actinomycetota</taxon>
        <taxon>Actinomycetes</taxon>
        <taxon>Micrococcales</taxon>
        <taxon>Microbacteriaceae</taxon>
        <taxon>Leifsonia</taxon>
    </lineage>
</organism>
<keyword evidence="1" id="KW-1133">Transmembrane helix</keyword>
<comment type="caution">
    <text evidence="2">The sequence shown here is derived from an EMBL/GenBank/DDBJ whole genome shotgun (WGS) entry which is preliminary data.</text>
</comment>
<dbReference type="SUPFAM" id="SSF81324">
    <property type="entry name" value="Voltage-gated potassium channels"/>
    <property type="match status" value="1"/>
</dbReference>
<accession>A0ABU9W1B3</accession>
<feature type="transmembrane region" description="Helical" evidence="1">
    <location>
        <begin position="77"/>
        <end position="102"/>
    </location>
</feature>
<dbReference type="RefSeq" id="WP_342112203.1">
    <property type="nucleotide sequence ID" value="NZ_JBCAUN010000001.1"/>
</dbReference>
<evidence type="ECO:0008006" key="4">
    <source>
        <dbReference type="Google" id="ProtNLM"/>
    </source>
</evidence>
<feature type="transmembrane region" description="Helical" evidence="1">
    <location>
        <begin position="21"/>
        <end position="38"/>
    </location>
</feature>
<feature type="transmembrane region" description="Helical" evidence="1">
    <location>
        <begin position="44"/>
        <end position="65"/>
    </location>
</feature>
<sequence length="235" mass="25727">MPRTPTITQHTTRTARIEHRWPAVFALVVALVLYGALPNDLITVQRYVTVAIGIVLLIPLIAINPHHMSRQTRWSRTLSLALAIVIVLSNQITIVSLLLLLVGGSEEGPSLLQSALQVWVANVIGFALLYWEIDRGGPVIRTMAKRSDLPKADFRFPQDEDDDAIDEVSAGSSGTSDWTASYVDYFYFSLSNSMAFSPTDAMPLTSRAKLLMSLESFGGFVILALVIARAVSLIG</sequence>
<feature type="transmembrane region" description="Helical" evidence="1">
    <location>
        <begin position="210"/>
        <end position="231"/>
    </location>
</feature>
<evidence type="ECO:0000313" key="3">
    <source>
        <dbReference type="Proteomes" id="UP001425155"/>
    </source>
</evidence>